<keyword evidence="1" id="KW-1133">Transmembrane helix</keyword>
<dbReference type="EMBL" id="JSAQ01000001">
    <property type="protein sequence ID" value="KGO07816.1"/>
    <property type="molecule type" value="Genomic_DNA"/>
</dbReference>
<feature type="transmembrane region" description="Helical" evidence="1">
    <location>
        <begin position="48"/>
        <end position="70"/>
    </location>
</feature>
<organism evidence="2 3">
    <name type="scientific">Dokdonia donghaensis DSW-1</name>
    <dbReference type="NCBI Taxonomy" id="1300343"/>
    <lineage>
        <taxon>Bacteria</taxon>
        <taxon>Pseudomonadati</taxon>
        <taxon>Bacteroidota</taxon>
        <taxon>Flavobacteriia</taxon>
        <taxon>Flavobacteriales</taxon>
        <taxon>Flavobacteriaceae</taxon>
        <taxon>Dokdonia</taxon>
    </lineage>
</organism>
<dbReference type="PATRIC" id="fig|1300343.5.peg.1667"/>
<protein>
    <submittedName>
        <fullName evidence="2">Uncharacterized protein</fullName>
    </submittedName>
</protein>
<accession>A0A0A2GZR5</accession>
<dbReference type="Proteomes" id="UP000030140">
    <property type="component" value="Unassembled WGS sequence"/>
</dbReference>
<evidence type="ECO:0000256" key="1">
    <source>
        <dbReference type="SAM" id="Phobius"/>
    </source>
</evidence>
<keyword evidence="1" id="KW-0812">Transmembrane</keyword>
<keyword evidence="3" id="KW-1185">Reference proteome</keyword>
<evidence type="ECO:0000313" key="2">
    <source>
        <dbReference type="EMBL" id="KGO07816.1"/>
    </source>
</evidence>
<gene>
    <name evidence="2" type="ORF">NV36_13880</name>
</gene>
<dbReference type="OrthoDB" id="1202475at2"/>
<evidence type="ECO:0000313" key="3">
    <source>
        <dbReference type="Proteomes" id="UP000030140"/>
    </source>
</evidence>
<feature type="transmembrane region" description="Helical" evidence="1">
    <location>
        <begin position="15"/>
        <end position="36"/>
    </location>
</feature>
<name>A0A0A2GZR5_9FLAO</name>
<sequence>MNRNSFLNQEKETKLLSLIIITLLVDIILLNINFYYRDPVLSIIYDLIYARSLLFIATLILFVYALIFLLKKSFKTFLLFPAAAFLVLSLFCNIRLAKTNFDRVQCNKSIIEYYEFLGFDSCVKITKKFKQDVINKQIKYFQEEYNPDKKFEERIRDQYGIELIGESCTQFTSMRCYNDLVRDYIAKKEK</sequence>
<keyword evidence="1" id="KW-0472">Membrane</keyword>
<reference evidence="2 3" key="1">
    <citation type="submission" date="2014-10" db="EMBL/GenBank/DDBJ databases">
        <title>Draft genome sequence of the proteorhodopsin-containing marine bacterium Dokdonia donghaensis.</title>
        <authorList>
            <person name="Gomez-Consarnau L."/>
            <person name="Gonzalez J.M."/>
            <person name="Riedel T."/>
            <person name="Jaenicke S."/>
            <person name="Wagner-Doebler I."/>
            <person name="Fuhrman J.A."/>
        </authorList>
    </citation>
    <scope>NUCLEOTIDE SEQUENCE [LARGE SCALE GENOMIC DNA]</scope>
    <source>
        <strain evidence="2 3">DSW-1</strain>
    </source>
</reference>
<comment type="caution">
    <text evidence="2">The sequence shown here is derived from an EMBL/GenBank/DDBJ whole genome shotgun (WGS) entry which is preliminary data.</text>
</comment>
<dbReference type="AlphaFoldDB" id="A0A0A2GZR5"/>
<dbReference type="KEGG" id="ddo:I597_1661"/>
<dbReference type="RefSeq" id="WP_035328308.1">
    <property type="nucleotide sequence ID" value="NZ_CP015125.1"/>
</dbReference>
<proteinExistence type="predicted"/>
<feature type="transmembrane region" description="Helical" evidence="1">
    <location>
        <begin position="77"/>
        <end position="96"/>
    </location>
</feature>